<protein>
    <submittedName>
        <fullName evidence="2">Uncharacterized protein</fullName>
    </submittedName>
</protein>
<sequence length="144" mass="17035">MKECLYGLLKDEGEDDPDSTENWIETTDRGGLHYITDLAFELFVEIEIFVYHQLSQSQQQTTHELTSSACRDPDILQVWGKCIIEYDDNETEILLNDIVKEWIKVRGHSMAIMEMEQHKRKKNETSKKRSLRTELRRDNNQDEN</sequence>
<dbReference type="AlphaFoldDB" id="A0A1X7TFE9"/>
<feature type="region of interest" description="Disordered" evidence="1">
    <location>
        <begin position="116"/>
        <end position="144"/>
    </location>
</feature>
<organism evidence="2">
    <name type="scientific">Amphimedon queenslandica</name>
    <name type="common">Sponge</name>
    <dbReference type="NCBI Taxonomy" id="400682"/>
    <lineage>
        <taxon>Eukaryota</taxon>
        <taxon>Metazoa</taxon>
        <taxon>Porifera</taxon>
        <taxon>Demospongiae</taxon>
        <taxon>Heteroscleromorpha</taxon>
        <taxon>Haplosclerida</taxon>
        <taxon>Niphatidae</taxon>
        <taxon>Amphimedon</taxon>
    </lineage>
</organism>
<proteinExistence type="predicted"/>
<dbReference type="InParanoid" id="A0A1X7TFE9"/>
<feature type="compositionally biased region" description="Basic and acidic residues" evidence="1">
    <location>
        <begin position="123"/>
        <end position="144"/>
    </location>
</feature>
<accession>A0A1X7TFE9</accession>
<evidence type="ECO:0000313" key="2">
    <source>
        <dbReference type="EnsemblMetazoa" id="Aqu2.1.13388_001"/>
    </source>
</evidence>
<dbReference type="EnsemblMetazoa" id="Aqu2.1.13388_001">
    <property type="protein sequence ID" value="Aqu2.1.13388_001"/>
    <property type="gene ID" value="Aqu2.1.13388"/>
</dbReference>
<evidence type="ECO:0000256" key="1">
    <source>
        <dbReference type="SAM" id="MobiDB-lite"/>
    </source>
</evidence>
<name>A0A1X7TFE9_AMPQE</name>
<reference evidence="2" key="1">
    <citation type="submission" date="2017-05" db="UniProtKB">
        <authorList>
            <consortium name="EnsemblMetazoa"/>
        </authorList>
    </citation>
    <scope>IDENTIFICATION</scope>
</reference>